<feature type="region of interest" description="Disordered" evidence="5">
    <location>
        <begin position="1"/>
        <end position="36"/>
    </location>
</feature>
<gene>
    <name evidence="7" type="ORF">H8696_09555</name>
</gene>
<dbReference type="CDD" id="cd16393">
    <property type="entry name" value="SPO0J_N"/>
    <property type="match status" value="1"/>
</dbReference>
<dbReference type="InterPro" id="IPR004437">
    <property type="entry name" value="ParB/RepB/Spo0J"/>
</dbReference>
<protein>
    <submittedName>
        <fullName evidence="7">ParB/RepB/Spo0J family partition protein</fullName>
    </submittedName>
</protein>
<organism evidence="7 8">
    <name type="scientific">Gehongia tenuis</name>
    <dbReference type="NCBI Taxonomy" id="2763655"/>
    <lineage>
        <taxon>Bacteria</taxon>
        <taxon>Bacillati</taxon>
        <taxon>Bacillota</taxon>
        <taxon>Clostridia</taxon>
        <taxon>Christensenellales</taxon>
        <taxon>Christensenellaceae</taxon>
        <taxon>Gehongia</taxon>
    </lineage>
</organism>
<dbReference type="SUPFAM" id="SSF109709">
    <property type="entry name" value="KorB DNA-binding domain-like"/>
    <property type="match status" value="1"/>
</dbReference>
<dbReference type="GO" id="GO:0007059">
    <property type="term" value="P:chromosome segregation"/>
    <property type="evidence" value="ECO:0007669"/>
    <property type="project" value="UniProtKB-KW"/>
</dbReference>
<evidence type="ECO:0000256" key="4">
    <source>
        <dbReference type="ARBA" id="ARBA00023125"/>
    </source>
</evidence>
<dbReference type="NCBIfam" id="TIGR00180">
    <property type="entry name" value="parB_part"/>
    <property type="match status" value="1"/>
</dbReference>
<dbReference type="SUPFAM" id="SSF110849">
    <property type="entry name" value="ParB/Sulfiredoxin"/>
    <property type="match status" value="1"/>
</dbReference>
<dbReference type="InterPro" id="IPR057240">
    <property type="entry name" value="ParB_dimer_C"/>
</dbReference>
<dbReference type="InterPro" id="IPR041468">
    <property type="entry name" value="HTH_ParB/Spo0J"/>
</dbReference>
<comment type="subcellular location">
    <subcellularLocation>
        <location evidence="1">Cytoplasm</location>
        <location evidence="1">Nucleoid</location>
    </subcellularLocation>
</comment>
<comment type="similarity">
    <text evidence="2">Belongs to the ParB family.</text>
</comment>
<dbReference type="Gene3D" id="1.10.10.2830">
    <property type="match status" value="1"/>
</dbReference>
<dbReference type="FunFam" id="3.90.1530.30:FF:000001">
    <property type="entry name" value="Chromosome partitioning protein ParB"/>
    <property type="match status" value="1"/>
</dbReference>
<dbReference type="InterPro" id="IPR036086">
    <property type="entry name" value="ParB/Sulfiredoxin_sf"/>
</dbReference>
<dbReference type="Pfam" id="PF23552">
    <property type="entry name" value="ParB_C"/>
    <property type="match status" value="1"/>
</dbReference>
<dbReference type="SMART" id="SM00470">
    <property type="entry name" value="ParB"/>
    <property type="match status" value="1"/>
</dbReference>
<evidence type="ECO:0000256" key="3">
    <source>
        <dbReference type="ARBA" id="ARBA00022829"/>
    </source>
</evidence>
<dbReference type="Pfam" id="PF17762">
    <property type="entry name" value="HTH_ParB"/>
    <property type="match status" value="1"/>
</dbReference>
<dbReference type="GO" id="GO:0045881">
    <property type="term" value="P:positive regulation of sporulation resulting in formation of a cellular spore"/>
    <property type="evidence" value="ECO:0007669"/>
    <property type="project" value="TreeGrafter"/>
</dbReference>
<dbReference type="GO" id="GO:0005694">
    <property type="term" value="C:chromosome"/>
    <property type="evidence" value="ECO:0007669"/>
    <property type="project" value="TreeGrafter"/>
</dbReference>
<dbReference type="PANTHER" id="PTHR33375:SF1">
    <property type="entry name" value="CHROMOSOME-PARTITIONING PROTEIN PARB-RELATED"/>
    <property type="match status" value="1"/>
</dbReference>
<keyword evidence="4" id="KW-0238">DNA-binding</keyword>
<feature type="domain" description="ParB-like N-terminal" evidence="6">
    <location>
        <begin position="50"/>
        <end position="140"/>
    </location>
</feature>
<evidence type="ECO:0000313" key="7">
    <source>
        <dbReference type="EMBL" id="MBC8532092.1"/>
    </source>
</evidence>
<evidence type="ECO:0000256" key="5">
    <source>
        <dbReference type="SAM" id="MobiDB-lite"/>
    </source>
</evidence>
<dbReference type="FunFam" id="1.10.10.2830:FF:000001">
    <property type="entry name" value="Chromosome partitioning protein ParB"/>
    <property type="match status" value="1"/>
</dbReference>
<dbReference type="AlphaFoldDB" id="A0A926D679"/>
<accession>A0A926D679</accession>
<evidence type="ECO:0000256" key="1">
    <source>
        <dbReference type="ARBA" id="ARBA00004453"/>
    </source>
</evidence>
<dbReference type="InterPro" id="IPR050336">
    <property type="entry name" value="Chromosome_partition/occlusion"/>
</dbReference>
<dbReference type="GO" id="GO:0003677">
    <property type="term" value="F:DNA binding"/>
    <property type="evidence" value="ECO:0007669"/>
    <property type="project" value="UniProtKB-KW"/>
</dbReference>
<keyword evidence="8" id="KW-1185">Reference proteome</keyword>
<evidence type="ECO:0000259" key="6">
    <source>
        <dbReference type="SMART" id="SM00470"/>
    </source>
</evidence>
<dbReference type="Proteomes" id="UP000623172">
    <property type="component" value="Unassembled WGS sequence"/>
</dbReference>
<comment type="caution">
    <text evidence="7">The sequence shown here is derived from an EMBL/GenBank/DDBJ whole genome shotgun (WGS) entry which is preliminary data.</text>
</comment>
<proteinExistence type="inferred from homology"/>
<dbReference type="InterPro" id="IPR003115">
    <property type="entry name" value="ParB_N"/>
</dbReference>
<dbReference type="Gene3D" id="3.90.1530.30">
    <property type="match status" value="1"/>
</dbReference>
<dbReference type="EMBL" id="JACRSR010000004">
    <property type="protein sequence ID" value="MBC8532092.1"/>
    <property type="molecule type" value="Genomic_DNA"/>
</dbReference>
<evidence type="ECO:0000313" key="8">
    <source>
        <dbReference type="Proteomes" id="UP000623172"/>
    </source>
</evidence>
<dbReference type="GO" id="GO:0009295">
    <property type="term" value="C:nucleoid"/>
    <property type="evidence" value="ECO:0007669"/>
    <property type="project" value="UniProtKB-SubCell"/>
</dbReference>
<dbReference type="PANTHER" id="PTHR33375">
    <property type="entry name" value="CHROMOSOME-PARTITIONING PROTEIN PARB-RELATED"/>
    <property type="match status" value="1"/>
</dbReference>
<dbReference type="Pfam" id="PF02195">
    <property type="entry name" value="ParB_N"/>
    <property type="match status" value="1"/>
</dbReference>
<reference evidence="7" key="1">
    <citation type="submission" date="2020-08" db="EMBL/GenBank/DDBJ databases">
        <title>Genome public.</title>
        <authorList>
            <person name="Liu C."/>
            <person name="Sun Q."/>
        </authorList>
    </citation>
    <scope>NUCLEOTIDE SEQUENCE</scope>
    <source>
        <strain evidence="7">NSJ-53</strain>
    </source>
</reference>
<keyword evidence="3" id="KW-0159">Chromosome partition</keyword>
<evidence type="ECO:0000256" key="2">
    <source>
        <dbReference type="ARBA" id="ARBA00006295"/>
    </source>
</evidence>
<name>A0A926D679_9FIRM</name>
<sequence>MHRRPGLSGAGRRDYRTQWRQKSMKQRLGKGLGALLPDMAPEEVSGSAVRDLPITQVDPDPAQPRKHFDEEALRQLADSLKLHGMIQPIVVRPEGPEHYVIVAGERRYRAARLLGLPTIPAIVRDFEKRAAIEAALVENLQRQDLNPIEEAAAIEAYMGTFDLTQEEAAANLGKSRPALTNALRLLRLPDDLQERVIAGALTAGHARALLSVESDDLRRELAAVMESQELSVRQSEALIKKMTSEKKKPREAAPLPAEFEDFAQTLREKLGTKVTVNGTLKRGRIVIDYYSRDDLDRIYEFFDQE</sequence>